<accession>A0ABV7VAF4</accession>
<dbReference type="Proteomes" id="UP001595711">
    <property type="component" value="Unassembled WGS sequence"/>
</dbReference>
<dbReference type="CDD" id="cd24012">
    <property type="entry name" value="ASKHA_NBD_KDGal-kinase"/>
    <property type="match status" value="1"/>
</dbReference>
<evidence type="ECO:0000313" key="2">
    <source>
        <dbReference type="Proteomes" id="UP001595711"/>
    </source>
</evidence>
<keyword evidence="2" id="KW-1185">Reference proteome</keyword>
<evidence type="ECO:0000313" key="1">
    <source>
        <dbReference type="EMBL" id="MFC3674433.1"/>
    </source>
</evidence>
<dbReference type="Gene3D" id="3.30.420.300">
    <property type="entry name" value="2-keto-3-deoxy-galactonokinase, substrate binding domain"/>
    <property type="match status" value="1"/>
</dbReference>
<proteinExistence type="predicted"/>
<dbReference type="Gene3D" id="3.30.420.310">
    <property type="entry name" value="2-keto-3-deoxy-galactonokinase, C-terminal domain"/>
    <property type="match status" value="1"/>
</dbReference>
<gene>
    <name evidence="1" type="ORF">ACFOOQ_02695</name>
</gene>
<dbReference type="Pfam" id="PF05035">
    <property type="entry name" value="DGOK"/>
    <property type="match status" value="1"/>
</dbReference>
<dbReference type="InterPro" id="IPR042258">
    <property type="entry name" value="DGOK_N"/>
</dbReference>
<sequence>MIGVDWGSSGFRAYRLAADGAIRDRRSVACGIADLQPGDHAALLQHDIGDWLQQDRDGPVLLCGMIGSRQGWVEAPYLPCPVAPADLARHMTSVTLADRPALIVPGLSCERPDGSADVMRGEETQIFGLAATLAGTAMLCMPGTHSKHVWLRDGRIERFATAMTGEVFALLSRHGLLAAMLRPAPAGTDMDAAAFVAGVARSGRPGGLLQHLFGIRADRLFDRLAAPAAADLLSGLLIGHELRGTDWGAAGSRGPVTIVAAPDLARRYHMAYEALGIAAQSGPEDAAARGLYRLGRLIREDLA</sequence>
<protein>
    <submittedName>
        <fullName evidence="1">2-dehydro-3-deoxygalactonokinase</fullName>
    </submittedName>
</protein>
<dbReference type="InterPro" id="IPR007729">
    <property type="entry name" value="DGOK"/>
</dbReference>
<dbReference type="EMBL" id="JBHRYJ010000001">
    <property type="protein sequence ID" value="MFC3674433.1"/>
    <property type="molecule type" value="Genomic_DNA"/>
</dbReference>
<organism evidence="1 2">
    <name type="scientific">Ferrovibrio xuzhouensis</name>
    <dbReference type="NCBI Taxonomy" id="1576914"/>
    <lineage>
        <taxon>Bacteria</taxon>
        <taxon>Pseudomonadati</taxon>
        <taxon>Pseudomonadota</taxon>
        <taxon>Alphaproteobacteria</taxon>
        <taxon>Rhodospirillales</taxon>
        <taxon>Rhodospirillaceae</taxon>
        <taxon>Ferrovibrio</taxon>
    </lineage>
</organism>
<comment type="caution">
    <text evidence="1">The sequence shown here is derived from an EMBL/GenBank/DDBJ whole genome shotgun (WGS) entry which is preliminary data.</text>
</comment>
<name>A0ABV7VAF4_9PROT</name>
<dbReference type="RefSeq" id="WP_379721396.1">
    <property type="nucleotide sequence ID" value="NZ_JBHRYJ010000001.1"/>
</dbReference>
<reference evidence="2" key="1">
    <citation type="journal article" date="2019" name="Int. J. Syst. Evol. Microbiol.">
        <title>The Global Catalogue of Microorganisms (GCM) 10K type strain sequencing project: providing services to taxonomists for standard genome sequencing and annotation.</title>
        <authorList>
            <consortium name="The Broad Institute Genomics Platform"/>
            <consortium name="The Broad Institute Genome Sequencing Center for Infectious Disease"/>
            <person name="Wu L."/>
            <person name="Ma J."/>
        </authorList>
    </citation>
    <scope>NUCLEOTIDE SEQUENCE [LARGE SCALE GENOMIC DNA]</scope>
    <source>
        <strain evidence="2">KCTC 42182</strain>
    </source>
</reference>
<dbReference type="InterPro" id="IPR042257">
    <property type="entry name" value="DGOK_C"/>
</dbReference>